<keyword evidence="2" id="KW-1185">Reference proteome</keyword>
<proteinExistence type="predicted"/>
<gene>
    <name evidence="1" type="ORF">TMES_01890</name>
</gene>
<sequence length="61" mass="6275">MPNLPSVQHPDGSAAGCFVLPGTNRRVGKNDGASVFIVVPGCCHQRDAFPFTGSCGHTGCC</sequence>
<organism evidence="1 2">
    <name type="scientific">Thalassospira mesophila</name>
    <dbReference type="NCBI Taxonomy" id="1293891"/>
    <lineage>
        <taxon>Bacteria</taxon>
        <taxon>Pseudomonadati</taxon>
        <taxon>Pseudomonadota</taxon>
        <taxon>Alphaproteobacteria</taxon>
        <taxon>Rhodospirillales</taxon>
        <taxon>Thalassospiraceae</taxon>
        <taxon>Thalassospira</taxon>
    </lineage>
</organism>
<evidence type="ECO:0000313" key="1">
    <source>
        <dbReference type="EMBL" id="OSQ40541.1"/>
    </source>
</evidence>
<dbReference type="Proteomes" id="UP000193391">
    <property type="component" value="Unassembled WGS sequence"/>
</dbReference>
<dbReference type="STRING" id="1293891.TMES_01890"/>
<comment type="caution">
    <text evidence="1">The sequence shown here is derived from an EMBL/GenBank/DDBJ whole genome shotgun (WGS) entry which is preliminary data.</text>
</comment>
<evidence type="ECO:0000313" key="2">
    <source>
        <dbReference type="Proteomes" id="UP000193391"/>
    </source>
</evidence>
<dbReference type="AlphaFoldDB" id="A0A1Y2L4E1"/>
<name>A0A1Y2L4E1_9PROT</name>
<dbReference type="EMBL" id="JFKA01000001">
    <property type="protein sequence ID" value="OSQ40541.1"/>
    <property type="molecule type" value="Genomic_DNA"/>
</dbReference>
<protein>
    <submittedName>
        <fullName evidence="1">Uncharacterized protein</fullName>
    </submittedName>
</protein>
<accession>A0A1Y2L4E1</accession>
<reference evidence="1 2" key="1">
    <citation type="submission" date="2014-03" db="EMBL/GenBank/DDBJ databases">
        <title>The draft genome sequence of Thalassospira mesophila JCM 18969.</title>
        <authorList>
            <person name="Lai Q."/>
            <person name="Shao Z."/>
        </authorList>
    </citation>
    <scope>NUCLEOTIDE SEQUENCE [LARGE SCALE GENOMIC DNA]</scope>
    <source>
        <strain evidence="1 2">JCM 18969</strain>
    </source>
</reference>